<dbReference type="AlphaFoldDB" id="A0A1H7AJH6"/>
<proteinExistence type="predicted"/>
<evidence type="ECO:0000256" key="4">
    <source>
        <dbReference type="ARBA" id="ARBA00023004"/>
    </source>
</evidence>
<dbReference type="STRING" id="1416801.SAMN05192553_10797"/>
<keyword evidence="3" id="KW-0560">Oxidoreductase</keyword>
<dbReference type="Pfam" id="PF12831">
    <property type="entry name" value="FAD_oxidored"/>
    <property type="match status" value="3"/>
</dbReference>
<evidence type="ECO:0000256" key="5">
    <source>
        <dbReference type="ARBA" id="ARBA00023014"/>
    </source>
</evidence>
<evidence type="ECO:0000313" key="7">
    <source>
        <dbReference type="Proteomes" id="UP000199403"/>
    </source>
</evidence>
<reference evidence="7" key="1">
    <citation type="submission" date="2016-10" db="EMBL/GenBank/DDBJ databases">
        <authorList>
            <person name="Varghese N."/>
            <person name="Submissions S."/>
        </authorList>
    </citation>
    <scope>NUCLEOTIDE SEQUENCE [LARGE SCALE GENOMIC DNA]</scope>
    <source>
        <strain evidence="7">IBRC-M 10761</strain>
    </source>
</reference>
<sequence length="1053" mass="117639">MNRRKFLTISLPATGAVFLAPGMINLKAHAEIYQQFSGESAFDTYDLVINGAGLSGYFAALHAAKSGKKVLVVEKRTSPGFELYAKRKMWMDAAGIEQFDSELSQLFLPEGEIGEIKSTRGKGQNSSLFDDELTLFSGSIRKGMLRNLLVHKVHVLLMTDVCGIFTDKNTISGVLLASKHGFHSVNCTNFIDASDQVLFSRDLLNQPYRIKRAGFVMELTNVQDPKKKVMDVSPEFGLYENKLYSHHGKLSDEQLYLEFEFAVGKQDLEEIEHQARHKAAQLGKRLNDLDGSFSNAQIYQYGMETSLVLEDDRLPEAKVKGHYLLPGKPVSGPGILAMEQGAKLLIQSLSFSGKRRKATALLTVGEEIPIGNIRFSAIEEPLFSIPLKKVSFDYQKHISKKEYCQVSVAGGGTGGAFVAKGAAEKGANTIVTDYFNDLGGTKTMGGVMGYYHGVTDNGFFKKQNEEAEATAFENNMTKKIGRKYYHLKELLNSGARFIPGAILSGAVTEGNTVKGVVICRNGTLQTVNADITVDATGDGDIAFFAGARYGMGNSRTGETQNYSQWDIAGAEAVPSSPTNRDYDILDNTKISELQRGLFLSHYEAHFYDFHPFLTVRESRRIEGNYSLDLFDVAEGTHFEDVISLASSDFDPHNVGSSEFSKCGFLLPHSNDVTVEIPYRCLVPKTIDGLLISGRGISQTNNALQFTRMTADIIVLGYLTGQIAADLAWNNMRPRDYDVSALQKEWASQGYLPADYTKKGTESNRFEDGEVRYRIEQLSGGKREYLYECSRLPKEKALPVLREYFALSTDPESRLLLAKGIAWFGGNDGMDLIAAELLEMFGQELKDGYPEGYVDNYDFIRGRDKNVLEGLFWRINQNIGLLAMTGDSGANEAIQFIMENTVSGGGMVERTNDYYNGRIDLRIIPFYNRILNLCFYADRIPDQNFIPAMEKLLKDENIGGFKTVEYDKVRWRVYGGFLELSIAATLARCGSELGYRLLTSYIEDIHYNYKRFAVSELKDLTKEDFGFNPLKWKNYLSERAYPRQPQRLVKALEV</sequence>
<name>A0A1H7AJH6_9BACT</name>
<dbReference type="RefSeq" id="WP_092177533.1">
    <property type="nucleotide sequence ID" value="NZ_FNZH01000007.1"/>
</dbReference>
<dbReference type="OrthoDB" id="9777740at2"/>
<keyword evidence="7" id="KW-1185">Reference proteome</keyword>
<dbReference type="PANTHER" id="PTHR43498:SF1">
    <property type="entry name" value="COB--COM HETERODISULFIDE REDUCTASE IRON-SULFUR SUBUNIT A"/>
    <property type="match status" value="1"/>
</dbReference>
<protein>
    <submittedName>
        <fullName evidence="6">FAD dependent oxidoreductase</fullName>
    </submittedName>
</protein>
<dbReference type="GO" id="GO:0016491">
    <property type="term" value="F:oxidoreductase activity"/>
    <property type="evidence" value="ECO:0007669"/>
    <property type="project" value="UniProtKB-KW"/>
</dbReference>
<accession>A0A1H7AJH6</accession>
<dbReference type="InterPro" id="IPR036188">
    <property type="entry name" value="FAD/NAD-bd_sf"/>
</dbReference>
<evidence type="ECO:0000256" key="3">
    <source>
        <dbReference type="ARBA" id="ARBA00023002"/>
    </source>
</evidence>
<dbReference type="GO" id="GO:0046872">
    <property type="term" value="F:metal ion binding"/>
    <property type="evidence" value="ECO:0007669"/>
    <property type="project" value="UniProtKB-KW"/>
</dbReference>
<dbReference type="SUPFAM" id="SSF51905">
    <property type="entry name" value="FAD/NAD(P)-binding domain"/>
    <property type="match status" value="2"/>
</dbReference>
<organism evidence="6 7">
    <name type="scientific">Cyclobacterium xiamenense</name>
    <dbReference type="NCBI Taxonomy" id="1297121"/>
    <lineage>
        <taxon>Bacteria</taxon>
        <taxon>Pseudomonadati</taxon>
        <taxon>Bacteroidota</taxon>
        <taxon>Cytophagia</taxon>
        <taxon>Cytophagales</taxon>
        <taxon>Cyclobacteriaceae</taxon>
        <taxon>Cyclobacterium</taxon>
    </lineage>
</organism>
<evidence type="ECO:0000313" key="6">
    <source>
        <dbReference type="EMBL" id="SEJ65488.1"/>
    </source>
</evidence>
<keyword evidence="4" id="KW-0408">Iron</keyword>
<dbReference type="GO" id="GO:0051539">
    <property type="term" value="F:4 iron, 4 sulfur cluster binding"/>
    <property type="evidence" value="ECO:0007669"/>
    <property type="project" value="UniProtKB-KW"/>
</dbReference>
<keyword evidence="5" id="KW-0411">Iron-sulfur</keyword>
<dbReference type="InterPro" id="IPR039650">
    <property type="entry name" value="HdrA-like"/>
</dbReference>
<keyword evidence="1" id="KW-0004">4Fe-4S</keyword>
<dbReference type="PANTHER" id="PTHR43498">
    <property type="entry name" value="FERREDOXIN:COB-COM HETERODISULFIDE REDUCTASE SUBUNIT A"/>
    <property type="match status" value="1"/>
</dbReference>
<evidence type="ECO:0000256" key="2">
    <source>
        <dbReference type="ARBA" id="ARBA00022723"/>
    </source>
</evidence>
<gene>
    <name evidence="6" type="ORF">SAMN05192553_10797</name>
</gene>
<keyword evidence="2" id="KW-0479">Metal-binding</keyword>
<dbReference type="Gene3D" id="3.50.50.60">
    <property type="entry name" value="FAD/NAD(P)-binding domain"/>
    <property type="match status" value="2"/>
</dbReference>
<dbReference type="Proteomes" id="UP000199403">
    <property type="component" value="Unassembled WGS sequence"/>
</dbReference>
<dbReference type="EMBL" id="FNZH01000007">
    <property type="protein sequence ID" value="SEJ65488.1"/>
    <property type="molecule type" value="Genomic_DNA"/>
</dbReference>
<evidence type="ECO:0000256" key="1">
    <source>
        <dbReference type="ARBA" id="ARBA00022485"/>
    </source>
</evidence>